<accession>A0A0K8PKD4</accession>
<name>A0A0K8PKD4_STRAJ</name>
<evidence type="ECO:0000313" key="1">
    <source>
        <dbReference type="EMBL" id="GAP48336.1"/>
    </source>
</evidence>
<keyword evidence="2" id="KW-1185">Reference proteome</keyword>
<organism evidence="1 2">
    <name type="scientific">Streptomyces azureus</name>
    <dbReference type="NCBI Taxonomy" id="146537"/>
    <lineage>
        <taxon>Bacteria</taxon>
        <taxon>Bacillati</taxon>
        <taxon>Actinomycetota</taxon>
        <taxon>Actinomycetes</taxon>
        <taxon>Kitasatosporales</taxon>
        <taxon>Streptomycetaceae</taxon>
        <taxon>Streptomyces</taxon>
    </lineage>
</organism>
<gene>
    <name evidence="1" type="ORF">SAZU_3163</name>
</gene>
<sequence length="135" mass="14723">MKARAKVATEPLNNLRIDLAWLLMLAEQKTPSDPQVTDWGALVAAVARHQAAIFDVPVYDSPHARAAALLQLLIHVPALERSNALFASAVAYAYLVASGAKVVTSPEQVRDLARLVKSGEASVRDIEQELRQWSL</sequence>
<dbReference type="PATRIC" id="fig|146537.3.peg.3353"/>
<protein>
    <submittedName>
        <fullName evidence="1">Fic family toxin-antitoxin system, toxin component</fullName>
    </submittedName>
</protein>
<dbReference type="AlphaFoldDB" id="A0A0K8PKD4"/>
<dbReference type="Proteomes" id="UP000053859">
    <property type="component" value="Unassembled WGS sequence"/>
</dbReference>
<reference evidence="1" key="1">
    <citation type="journal article" date="2015" name="Genome Announc.">
        <title>Draft Genome Sequence of Thiostrepton-Producing Streptomyces azureus ATCC 14921.</title>
        <authorList>
            <person name="Sakihara K."/>
            <person name="Maeda J."/>
            <person name="Tashiro K."/>
            <person name="Fujino Y."/>
            <person name="Kuhara S."/>
            <person name="Ohshima T."/>
            <person name="Ogata S."/>
            <person name="Doi K."/>
        </authorList>
    </citation>
    <scope>NUCLEOTIDE SEQUENCE [LARGE SCALE GENOMIC DNA]</scope>
    <source>
        <strain evidence="1">ATCC14921</strain>
    </source>
</reference>
<evidence type="ECO:0000313" key="2">
    <source>
        <dbReference type="Proteomes" id="UP000053859"/>
    </source>
</evidence>
<dbReference type="EMBL" id="DF968256">
    <property type="protein sequence ID" value="GAP48336.1"/>
    <property type="molecule type" value="Genomic_DNA"/>
</dbReference>
<proteinExistence type="predicted"/>